<name>A0A6A6X6R3_9PLEO</name>
<dbReference type="GO" id="GO:0003676">
    <property type="term" value="F:nucleic acid binding"/>
    <property type="evidence" value="ECO:0007669"/>
    <property type="project" value="InterPro"/>
</dbReference>
<dbReference type="SMART" id="SM00443">
    <property type="entry name" value="G_patch"/>
    <property type="match status" value="1"/>
</dbReference>
<reference evidence="3" key="1">
    <citation type="journal article" date="2020" name="Stud. Mycol.">
        <title>101 Dothideomycetes genomes: a test case for predicting lifestyles and emergence of pathogens.</title>
        <authorList>
            <person name="Haridas S."/>
            <person name="Albert R."/>
            <person name="Binder M."/>
            <person name="Bloem J."/>
            <person name="Labutti K."/>
            <person name="Salamov A."/>
            <person name="Andreopoulos B."/>
            <person name="Baker S."/>
            <person name="Barry K."/>
            <person name="Bills G."/>
            <person name="Bluhm B."/>
            <person name="Cannon C."/>
            <person name="Castanera R."/>
            <person name="Culley D."/>
            <person name="Daum C."/>
            <person name="Ezra D."/>
            <person name="Gonzalez J."/>
            <person name="Henrissat B."/>
            <person name="Kuo A."/>
            <person name="Liang C."/>
            <person name="Lipzen A."/>
            <person name="Lutzoni F."/>
            <person name="Magnuson J."/>
            <person name="Mondo S."/>
            <person name="Nolan M."/>
            <person name="Ohm R."/>
            <person name="Pangilinan J."/>
            <person name="Park H.-J."/>
            <person name="Ramirez L."/>
            <person name="Alfaro M."/>
            <person name="Sun H."/>
            <person name="Tritt A."/>
            <person name="Yoshinaga Y."/>
            <person name="Zwiers L.-H."/>
            <person name="Turgeon B."/>
            <person name="Goodwin S."/>
            <person name="Spatafora J."/>
            <person name="Crous P."/>
            <person name="Grigoriev I."/>
        </authorList>
    </citation>
    <scope>NUCLEOTIDE SEQUENCE</scope>
    <source>
        <strain evidence="3">CBS 109.77</strain>
    </source>
</reference>
<proteinExistence type="predicted"/>
<dbReference type="PROSITE" id="PS50174">
    <property type="entry name" value="G_PATCH"/>
    <property type="match status" value="1"/>
</dbReference>
<organism evidence="3 4">
    <name type="scientific">Melanomma pulvis-pyrius CBS 109.77</name>
    <dbReference type="NCBI Taxonomy" id="1314802"/>
    <lineage>
        <taxon>Eukaryota</taxon>
        <taxon>Fungi</taxon>
        <taxon>Dikarya</taxon>
        <taxon>Ascomycota</taxon>
        <taxon>Pezizomycotina</taxon>
        <taxon>Dothideomycetes</taxon>
        <taxon>Pleosporomycetidae</taxon>
        <taxon>Pleosporales</taxon>
        <taxon>Melanommataceae</taxon>
        <taxon>Melanomma</taxon>
    </lineage>
</organism>
<sequence>MTGEGGLQSVPNSNRDDDDDDDDDDGISTKPFVDQPAYGRGLWRFPINFVPASSEPPPAPATPTVDPNSIVAKYLAIVFPNGRPPPAPKSTLPICEICGTTIDENDPRPHILSAVHQISVPRVPPPSSIDRSRMGLRYMEKHGFDVDARKGLGSTSQGILFPIVPKEKQNTHGLGFQVKKGVVEKKAIVKLDAGKVRKMAEAEKKKDAELRKMFYGDDKVEKYLGGLGG</sequence>
<gene>
    <name evidence="3" type="ORF">K505DRAFT_409018</name>
</gene>
<evidence type="ECO:0000259" key="2">
    <source>
        <dbReference type="PROSITE" id="PS50174"/>
    </source>
</evidence>
<evidence type="ECO:0000313" key="3">
    <source>
        <dbReference type="EMBL" id="KAF2791765.1"/>
    </source>
</evidence>
<dbReference type="AlphaFoldDB" id="A0A6A6X6R3"/>
<feature type="compositionally biased region" description="Acidic residues" evidence="1">
    <location>
        <begin position="16"/>
        <end position="26"/>
    </location>
</feature>
<keyword evidence="4" id="KW-1185">Reference proteome</keyword>
<dbReference type="InterPro" id="IPR039146">
    <property type="entry name" value="GPANK1"/>
</dbReference>
<dbReference type="Pfam" id="PF01585">
    <property type="entry name" value="G-patch"/>
    <property type="match status" value="1"/>
</dbReference>
<feature type="region of interest" description="Disordered" evidence="1">
    <location>
        <begin position="1"/>
        <end position="37"/>
    </location>
</feature>
<accession>A0A6A6X6R3</accession>
<dbReference type="Proteomes" id="UP000799757">
    <property type="component" value="Unassembled WGS sequence"/>
</dbReference>
<protein>
    <recommendedName>
        <fullName evidence="2">G-patch domain-containing protein</fullName>
    </recommendedName>
</protein>
<dbReference type="PANTHER" id="PTHR20923">
    <property type="entry name" value="BAT4 PROTEIN-RELATED"/>
    <property type="match status" value="1"/>
</dbReference>
<dbReference type="EMBL" id="MU002002">
    <property type="protein sequence ID" value="KAF2791765.1"/>
    <property type="molecule type" value="Genomic_DNA"/>
</dbReference>
<feature type="domain" description="G-patch" evidence="2">
    <location>
        <begin position="131"/>
        <end position="179"/>
    </location>
</feature>
<dbReference type="InterPro" id="IPR000467">
    <property type="entry name" value="G_patch_dom"/>
</dbReference>
<dbReference type="OrthoDB" id="20282at2759"/>
<dbReference type="PANTHER" id="PTHR20923:SF1">
    <property type="entry name" value="G PATCH DOMAIN AND ANKYRIN REPEAT-CONTAINING PROTEIN 1"/>
    <property type="match status" value="1"/>
</dbReference>
<evidence type="ECO:0000256" key="1">
    <source>
        <dbReference type="SAM" id="MobiDB-lite"/>
    </source>
</evidence>
<evidence type="ECO:0000313" key="4">
    <source>
        <dbReference type="Proteomes" id="UP000799757"/>
    </source>
</evidence>